<dbReference type="Proteomes" id="UP000054928">
    <property type="component" value="Unassembled WGS sequence"/>
</dbReference>
<protein>
    <submittedName>
        <fullName evidence="1">Uncharacterized protein</fullName>
    </submittedName>
</protein>
<dbReference type="GeneID" id="59053120"/>
<reference evidence="2" key="1">
    <citation type="submission" date="2014-09" db="EMBL/GenBank/DDBJ databases">
        <authorList>
            <person name="Sharma Rahul"/>
            <person name="Thines Marco"/>
        </authorList>
    </citation>
    <scope>NUCLEOTIDE SEQUENCE [LARGE SCALE GENOMIC DNA]</scope>
</reference>
<dbReference type="AlphaFoldDB" id="A0A0P1AIK8"/>
<accession>A0A0P1AIK8</accession>
<proteinExistence type="predicted"/>
<keyword evidence="2" id="KW-1185">Reference proteome</keyword>
<dbReference type="EMBL" id="CCYD01000523">
    <property type="protein sequence ID" value="CEG40552.1"/>
    <property type="molecule type" value="Genomic_DNA"/>
</dbReference>
<name>A0A0P1AIK8_PLAHL</name>
<evidence type="ECO:0000313" key="2">
    <source>
        <dbReference type="Proteomes" id="UP000054928"/>
    </source>
</evidence>
<dbReference type="RefSeq" id="XP_036263152.1">
    <property type="nucleotide sequence ID" value="XM_036407450.1"/>
</dbReference>
<organism evidence="1 2">
    <name type="scientific">Plasmopara halstedii</name>
    <name type="common">Downy mildew of sunflower</name>
    <dbReference type="NCBI Taxonomy" id="4781"/>
    <lineage>
        <taxon>Eukaryota</taxon>
        <taxon>Sar</taxon>
        <taxon>Stramenopiles</taxon>
        <taxon>Oomycota</taxon>
        <taxon>Peronosporomycetes</taxon>
        <taxon>Peronosporales</taxon>
        <taxon>Peronosporaceae</taxon>
        <taxon>Plasmopara</taxon>
    </lineage>
</organism>
<evidence type="ECO:0000313" key="1">
    <source>
        <dbReference type="EMBL" id="CEG40552.1"/>
    </source>
</evidence>
<sequence>MYGRDRRSLRIMVPFAQPYEGSLKDVVTIIPIKFLLVCAPQNLLKYRAVIDYRGVFVDDYDLKLQIKFKVHDSSIGGHRGRENLYIIPSRDFY</sequence>